<evidence type="ECO:0000259" key="1">
    <source>
        <dbReference type="PROSITE" id="PS50013"/>
    </source>
</evidence>
<keyword evidence="2" id="KW-1185">Reference proteome</keyword>
<dbReference type="SUPFAM" id="SSF54160">
    <property type="entry name" value="Chromo domain-like"/>
    <property type="match status" value="1"/>
</dbReference>
<organism evidence="2 3">
    <name type="scientific">Coffea arabica</name>
    <name type="common">Arabian coffee</name>
    <dbReference type="NCBI Taxonomy" id="13443"/>
    <lineage>
        <taxon>Eukaryota</taxon>
        <taxon>Viridiplantae</taxon>
        <taxon>Streptophyta</taxon>
        <taxon>Embryophyta</taxon>
        <taxon>Tracheophyta</taxon>
        <taxon>Spermatophyta</taxon>
        <taxon>Magnoliopsida</taxon>
        <taxon>eudicotyledons</taxon>
        <taxon>Gunneridae</taxon>
        <taxon>Pentapetalae</taxon>
        <taxon>asterids</taxon>
        <taxon>lamiids</taxon>
        <taxon>Gentianales</taxon>
        <taxon>Rubiaceae</taxon>
        <taxon>Ixoroideae</taxon>
        <taxon>Gardenieae complex</taxon>
        <taxon>Bertiereae - Coffeeae clade</taxon>
        <taxon>Coffeeae</taxon>
        <taxon>Coffea</taxon>
    </lineage>
</organism>
<reference evidence="3" key="1">
    <citation type="submission" date="2025-08" db="UniProtKB">
        <authorList>
            <consortium name="RefSeq"/>
        </authorList>
    </citation>
    <scope>IDENTIFICATION</scope>
    <source>
        <tissue evidence="3">Leaves</tissue>
    </source>
</reference>
<evidence type="ECO:0000313" key="3">
    <source>
        <dbReference type="RefSeq" id="XP_071917102.1"/>
    </source>
</evidence>
<proteinExistence type="predicted"/>
<dbReference type="InterPro" id="IPR016197">
    <property type="entry name" value="Chromo-like_dom_sf"/>
</dbReference>
<feature type="domain" description="Chromo" evidence="1">
    <location>
        <begin position="139"/>
        <end position="189"/>
    </location>
</feature>
<dbReference type="Pfam" id="PF24626">
    <property type="entry name" value="SH3_Tf2-1"/>
    <property type="match status" value="1"/>
</dbReference>
<dbReference type="PROSITE" id="PS50013">
    <property type="entry name" value="CHROMO_2"/>
    <property type="match status" value="1"/>
</dbReference>
<dbReference type="InterPro" id="IPR056924">
    <property type="entry name" value="SH3_Tf2-1"/>
</dbReference>
<evidence type="ECO:0000313" key="2">
    <source>
        <dbReference type="Proteomes" id="UP001652660"/>
    </source>
</evidence>
<dbReference type="Gene3D" id="2.40.50.40">
    <property type="match status" value="1"/>
</dbReference>
<dbReference type="GeneID" id="140012714"/>
<protein>
    <recommendedName>
        <fullName evidence="1">Chromo domain-containing protein</fullName>
    </recommendedName>
</protein>
<dbReference type="Proteomes" id="UP001652660">
    <property type="component" value="Chromosome 8e"/>
</dbReference>
<name>A0ABM4VC40_COFAR</name>
<sequence length="189" mass="22122">MGPYHDTVIPAASNMLQVRAQMLHRIKEHLHQAQNRMKTFANKHKTKRQFEVHDWVFLKLQPYRQQSIALRKNLKLAAKFSGPFQVIEKDKCCGFKLQLPAKVKIHLVFHVLLPKPKLGPHQTTTSTLPEFDCHDQCLLQPTAILKKKVIMRNVVPVIQYLIKWYQLGEEESSWEDQSFINSQFPNFQP</sequence>
<dbReference type="PANTHER" id="PTHR46148:SF52">
    <property type="entry name" value="OS04G0603800 PROTEIN"/>
    <property type="match status" value="1"/>
</dbReference>
<dbReference type="InterPro" id="IPR023780">
    <property type="entry name" value="Chromo_domain"/>
</dbReference>
<dbReference type="PANTHER" id="PTHR46148">
    <property type="entry name" value="CHROMO DOMAIN-CONTAINING PROTEIN"/>
    <property type="match status" value="1"/>
</dbReference>
<accession>A0ABM4VC40</accession>
<dbReference type="Pfam" id="PF00385">
    <property type="entry name" value="Chromo"/>
    <property type="match status" value="1"/>
</dbReference>
<dbReference type="InterPro" id="IPR000953">
    <property type="entry name" value="Chromo/chromo_shadow_dom"/>
</dbReference>
<gene>
    <name evidence="3" type="primary">LOC140012714</name>
</gene>
<dbReference type="RefSeq" id="XP_071917102.1">
    <property type="nucleotide sequence ID" value="XM_072061001.1"/>
</dbReference>